<dbReference type="AlphaFoldDB" id="A0A1Y6HCH2"/>
<organism evidence="2 4">
    <name type="scientific">Xanthomonas fragariae</name>
    <dbReference type="NCBI Taxonomy" id="48664"/>
    <lineage>
        <taxon>Bacteria</taxon>
        <taxon>Pseudomonadati</taxon>
        <taxon>Pseudomonadota</taxon>
        <taxon>Gammaproteobacteria</taxon>
        <taxon>Lysobacterales</taxon>
        <taxon>Lysobacteraceae</taxon>
        <taxon>Xanthomonas</taxon>
    </lineage>
</organism>
<name>A0A1Y6HCH2_9XANT</name>
<dbReference type="EMBL" id="LT853885">
    <property type="protein sequence ID" value="SMR02566.1"/>
    <property type="molecule type" value="Genomic_DNA"/>
</dbReference>
<dbReference type="EMBL" id="LT853882">
    <property type="protein sequence ID" value="SMQ99980.1"/>
    <property type="molecule type" value="Genomic_DNA"/>
</dbReference>
<evidence type="ECO:0000313" key="3">
    <source>
        <dbReference type="Proteomes" id="UP000195877"/>
    </source>
</evidence>
<keyword evidence="3" id="KW-1185">Reference proteome</keyword>
<evidence type="ECO:0000313" key="1">
    <source>
        <dbReference type="EMBL" id="SMQ99980.1"/>
    </source>
</evidence>
<reference evidence="2 4" key="1">
    <citation type="submission" date="2017-05" db="EMBL/GenBank/DDBJ databases">
        <authorList>
            <person name="Song R."/>
            <person name="Chenine A.L."/>
            <person name="Ruprecht R.M."/>
        </authorList>
    </citation>
    <scope>NUCLEOTIDE SEQUENCE [LARGE SCALE GENOMIC DNA]</scope>
    <source>
        <strain evidence="2">PD5205</strain>
    </source>
</reference>
<protein>
    <submittedName>
        <fullName evidence="2">Uncharacterized protein</fullName>
    </submittedName>
</protein>
<gene>
    <name evidence="2" type="ORF">PD5205_01253</name>
    <name evidence="1" type="ORF">PD885_02752</name>
</gene>
<proteinExistence type="predicted"/>
<reference evidence="1 3" key="2">
    <citation type="submission" date="2017-05" db="EMBL/GenBank/DDBJ databases">
        <authorList>
            <person name="Blom J."/>
        </authorList>
    </citation>
    <scope>NUCLEOTIDE SEQUENCE [LARGE SCALE GENOMIC DNA]</scope>
    <source>
        <strain evidence="1">PD885</strain>
    </source>
</reference>
<accession>A0A1Y6HCH2</accession>
<evidence type="ECO:0000313" key="4">
    <source>
        <dbReference type="Proteomes" id="UP000195953"/>
    </source>
</evidence>
<dbReference type="Proteomes" id="UP000195877">
    <property type="component" value="Chromosome 1"/>
</dbReference>
<evidence type="ECO:0000313" key="2">
    <source>
        <dbReference type="EMBL" id="SMR02566.1"/>
    </source>
</evidence>
<sequence length="40" mass="4448">MCGLLKRQIIASNRASSVQVFGERDADMQGEGRESFPFCI</sequence>
<dbReference type="Proteomes" id="UP000195953">
    <property type="component" value="Chromosome 1"/>
</dbReference>